<dbReference type="SUPFAM" id="SSF81321">
    <property type="entry name" value="Family A G protein-coupled receptor-like"/>
    <property type="match status" value="1"/>
</dbReference>
<organism evidence="7 8">
    <name type="scientific">Caenorhabditis briggsae</name>
    <dbReference type="NCBI Taxonomy" id="6238"/>
    <lineage>
        <taxon>Eukaryota</taxon>
        <taxon>Metazoa</taxon>
        <taxon>Ecdysozoa</taxon>
        <taxon>Nematoda</taxon>
        <taxon>Chromadorea</taxon>
        <taxon>Rhabditida</taxon>
        <taxon>Rhabditina</taxon>
        <taxon>Rhabditomorpha</taxon>
        <taxon>Rhabditoidea</taxon>
        <taxon>Rhabditidae</taxon>
        <taxon>Peloderinae</taxon>
        <taxon>Caenorhabditis</taxon>
    </lineage>
</organism>
<dbReference type="PROSITE" id="PS50262">
    <property type="entry name" value="G_PROTEIN_RECEP_F1_2"/>
    <property type="match status" value="1"/>
</dbReference>
<dbReference type="GO" id="GO:0004930">
    <property type="term" value="F:G protein-coupled receptor activity"/>
    <property type="evidence" value="ECO:0007669"/>
    <property type="project" value="InterPro"/>
</dbReference>
<accession>A0AAE9ET94</accession>
<feature type="transmembrane region" description="Helical" evidence="5">
    <location>
        <begin position="176"/>
        <end position="200"/>
    </location>
</feature>
<protein>
    <recommendedName>
        <fullName evidence="6">G-protein coupled receptors family 1 profile domain-containing protein</fullName>
    </recommendedName>
</protein>
<dbReference type="InterPro" id="IPR000276">
    <property type="entry name" value="GPCR_Rhodpsn"/>
</dbReference>
<evidence type="ECO:0000256" key="3">
    <source>
        <dbReference type="ARBA" id="ARBA00022989"/>
    </source>
</evidence>
<dbReference type="Proteomes" id="UP000829354">
    <property type="component" value="Chromosome IV"/>
</dbReference>
<dbReference type="PANTHER" id="PTHR23360:SF67">
    <property type="entry name" value="G-PROTEIN COUPLED RECEPTORS FAMILY 1 PROFILE DOMAIN-CONTAINING PROTEIN"/>
    <property type="match status" value="1"/>
</dbReference>
<dbReference type="Gene3D" id="1.20.1070.10">
    <property type="entry name" value="Rhodopsin 7-helix transmembrane proteins"/>
    <property type="match status" value="1"/>
</dbReference>
<gene>
    <name evidence="7" type="ORF">L5515_010859</name>
</gene>
<dbReference type="PANTHER" id="PTHR23360">
    <property type="entry name" value="G-PROTEIN COUPLED RECEPTORS FAMILY 1 PROFILE DOMAIN-CONTAINING PROTEIN-RELATED"/>
    <property type="match status" value="1"/>
</dbReference>
<dbReference type="GO" id="GO:0016020">
    <property type="term" value="C:membrane"/>
    <property type="evidence" value="ECO:0007669"/>
    <property type="project" value="UniProtKB-SubCell"/>
</dbReference>
<comment type="subcellular location">
    <subcellularLocation>
        <location evidence="1">Membrane</location>
    </subcellularLocation>
</comment>
<feature type="transmembrane region" description="Helical" evidence="5">
    <location>
        <begin position="52"/>
        <end position="77"/>
    </location>
</feature>
<keyword evidence="3 5" id="KW-1133">Transmembrane helix</keyword>
<dbReference type="Pfam" id="PF10320">
    <property type="entry name" value="7TM_GPCR_Srsx"/>
    <property type="match status" value="1"/>
</dbReference>
<dbReference type="InterPro" id="IPR019424">
    <property type="entry name" value="7TM_GPCR_Srsx"/>
</dbReference>
<evidence type="ECO:0000256" key="4">
    <source>
        <dbReference type="ARBA" id="ARBA00023136"/>
    </source>
</evidence>
<evidence type="ECO:0000256" key="2">
    <source>
        <dbReference type="ARBA" id="ARBA00022692"/>
    </source>
</evidence>
<reference evidence="7 8" key="1">
    <citation type="submission" date="2022-04" db="EMBL/GenBank/DDBJ databases">
        <title>Chromosome-level reference genomes for two strains of Caenorhabditis briggsae: an improved platform for comparative genomics.</title>
        <authorList>
            <person name="Stevens L."/>
            <person name="Andersen E."/>
        </authorList>
    </citation>
    <scope>NUCLEOTIDE SEQUENCE [LARGE SCALE GENOMIC DNA]</scope>
    <source>
        <strain evidence="7">VX34</strain>
        <tissue evidence="7">Whole-organism</tissue>
    </source>
</reference>
<evidence type="ECO:0000259" key="6">
    <source>
        <dbReference type="PROSITE" id="PS50262"/>
    </source>
</evidence>
<dbReference type="AlphaFoldDB" id="A0AAE9ET94"/>
<keyword evidence="2 5" id="KW-0812">Transmembrane</keyword>
<feature type="transmembrane region" description="Helical" evidence="5">
    <location>
        <begin position="132"/>
        <end position="156"/>
    </location>
</feature>
<feature type="transmembrane region" description="Helical" evidence="5">
    <location>
        <begin position="97"/>
        <end position="120"/>
    </location>
</feature>
<dbReference type="InterPro" id="IPR017452">
    <property type="entry name" value="GPCR_Rhodpsn_7TM"/>
</dbReference>
<keyword evidence="4 5" id="KW-0472">Membrane</keyword>
<evidence type="ECO:0000313" key="8">
    <source>
        <dbReference type="Proteomes" id="UP000829354"/>
    </source>
</evidence>
<dbReference type="EMBL" id="CP092623">
    <property type="protein sequence ID" value="UMM27659.1"/>
    <property type="molecule type" value="Genomic_DNA"/>
</dbReference>
<sequence length="321" mass="37145">MSTITGTEDEYKMHRILIYSTVLVFEFFGLFGNVNLIAVILRNKILRSNFGYLMLCLACFHTVCLFFELINMVYGVLATFFSYRIFRSICFHTTFPVIVSHCMQTGTICILSLDLFLAIAIPFRYRSFHLPLYFGCMFSVPICYAFGISIAAKIYLDDSELQMCNPPSSMVPFVRQWWYEIMLTFSFLTVIFYSGALGLLSCKIHRKSTDIRLIERKALKTLKVLIVIFLFTRFISTGSATLVQHLKINPETILYIQNYNVIPAVAAYSQNAYVCFFRSEEYRRLLTEQVSMYFPCFKNAFPIKSTERSISMKRATVVVKI</sequence>
<feature type="transmembrane region" description="Helical" evidence="5">
    <location>
        <begin position="221"/>
        <end position="243"/>
    </location>
</feature>
<evidence type="ECO:0000313" key="7">
    <source>
        <dbReference type="EMBL" id="UMM27659.1"/>
    </source>
</evidence>
<evidence type="ECO:0000256" key="1">
    <source>
        <dbReference type="ARBA" id="ARBA00004370"/>
    </source>
</evidence>
<feature type="domain" description="G-protein coupled receptors family 1 profile" evidence="6">
    <location>
        <begin position="32"/>
        <end position="231"/>
    </location>
</feature>
<name>A0AAE9ET94_CAEBR</name>
<dbReference type="SMART" id="SM01381">
    <property type="entry name" value="7TM_GPCR_Srsx"/>
    <property type="match status" value="1"/>
</dbReference>
<evidence type="ECO:0000256" key="5">
    <source>
        <dbReference type="SAM" id="Phobius"/>
    </source>
</evidence>
<keyword evidence="8" id="KW-1185">Reference proteome</keyword>
<dbReference type="InterPro" id="IPR047130">
    <property type="entry name" value="7TM_GPCR_Srsx_nematod"/>
</dbReference>
<proteinExistence type="predicted"/>
<feature type="transmembrane region" description="Helical" evidence="5">
    <location>
        <begin position="16"/>
        <end position="40"/>
    </location>
</feature>